<reference evidence="3" key="1">
    <citation type="submission" date="2021-01" db="EMBL/GenBank/DDBJ databases">
        <title>Caligus Genome Assembly.</title>
        <authorList>
            <person name="Gallardo-Escarate C."/>
        </authorList>
    </citation>
    <scope>NUCLEOTIDE SEQUENCE [LARGE SCALE GENOMIC DNA]</scope>
</reference>
<dbReference type="EMBL" id="CP045908">
    <property type="protein sequence ID" value="QQP33085.1"/>
    <property type="molecule type" value="Genomic_DNA"/>
</dbReference>
<dbReference type="Proteomes" id="UP000595437">
    <property type="component" value="Chromosome 19"/>
</dbReference>
<protein>
    <submittedName>
        <fullName evidence="2">Uncharacterized protein</fullName>
    </submittedName>
</protein>
<name>A0A7T8GLX4_CALRO</name>
<proteinExistence type="predicted"/>
<evidence type="ECO:0000313" key="2">
    <source>
        <dbReference type="EMBL" id="QQP33085.1"/>
    </source>
</evidence>
<dbReference type="OrthoDB" id="616263at2759"/>
<dbReference type="Pfam" id="PF01359">
    <property type="entry name" value="Transposase_1"/>
    <property type="match status" value="1"/>
</dbReference>
<evidence type="ECO:0000313" key="1">
    <source>
        <dbReference type="EMBL" id="QQP32403.1"/>
    </source>
</evidence>
<accession>A0A7T8GLX4</accession>
<dbReference type="EMBL" id="CP045909">
    <property type="protein sequence ID" value="QQP32403.1"/>
    <property type="molecule type" value="Genomic_DNA"/>
</dbReference>
<keyword evidence="3" id="KW-1185">Reference proteome</keyword>
<reference evidence="2" key="2">
    <citation type="journal article" name="Sci. Data">
        <title>Chromosome-scale genome assembly of the sea louse Caligus rogercresseyi by SMRT sequencing and Hi-C analysis.</title>
        <authorList>
            <person name="Gallardo-Escarate C."/>
            <person name="Valenzuela-Munoz V."/>
            <person name="Nunez-Acuna G."/>
            <person name="Valenzuela-Miranda D."/>
            <person name="Goncalves A.T."/>
            <person name="Escobar-Sepulveda H."/>
            <person name="Liachko I."/>
            <person name="Nelson B."/>
            <person name="Roberts S."/>
            <person name="Warren W."/>
        </authorList>
    </citation>
    <scope>NUCLEOTIDE SEQUENCE</scope>
    <source>
        <tissue evidence="2">Whole tissue</tissue>
    </source>
</reference>
<dbReference type="Proteomes" id="UP000595437">
    <property type="component" value="Chromosome 20"/>
</dbReference>
<sequence length="60" mass="7273">MKLRKEWVAKETRGSRNQTDLHYKKRMICVWWDWEGMVLWEMLDRNATVKKSSMLPSCIA</sequence>
<dbReference type="InterPro" id="IPR036397">
    <property type="entry name" value="RNaseH_sf"/>
</dbReference>
<dbReference type="AlphaFoldDB" id="A0A7T8GLX4"/>
<gene>
    <name evidence="2" type="ORF">FKW44_024329</name>
    <name evidence="1" type="ORF">FKW44_024706</name>
</gene>
<dbReference type="Gene3D" id="3.30.420.10">
    <property type="entry name" value="Ribonuclease H-like superfamily/Ribonuclease H"/>
    <property type="match status" value="1"/>
</dbReference>
<evidence type="ECO:0000313" key="3">
    <source>
        <dbReference type="Proteomes" id="UP000595437"/>
    </source>
</evidence>
<dbReference type="InterPro" id="IPR001888">
    <property type="entry name" value="Transposase_1"/>
</dbReference>
<dbReference type="GO" id="GO:0003676">
    <property type="term" value="F:nucleic acid binding"/>
    <property type="evidence" value="ECO:0007669"/>
    <property type="project" value="InterPro"/>
</dbReference>
<organism evidence="2 3">
    <name type="scientific">Caligus rogercresseyi</name>
    <name type="common">Sea louse</name>
    <dbReference type="NCBI Taxonomy" id="217165"/>
    <lineage>
        <taxon>Eukaryota</taxon>
        <taxon>Metazoa</taxon>
        <taxon>Ecdysozoa</taxon>
        <taxon>Arthropoda</taxon>
        <taxon>Crustacea</taxon>
        <taxon>Multicrustacea</taxon>
        <taxon>Hexanauplia</taxon>
        <taxon>Copepoda</taxon>
        <taxon>Siphonostomatoida</taxon>
        <taxon>Caligidae</taxon>
        <taxon>Caligus</taxon>
    </lineage>
</organism>